<organism evidence="2 3">
    <name type="scientific">Actinomadura namibiensis</name>
    <dbReference type="NCBI Taxonomy" id="182080"/>
    <lineage>
        <taxon>Bacteria</taxon>
        <taxon>Bacillati</taxon>
        <taxon>Actinomycetota</taxon>
        <taxon>Actinomycetes</taxon>
        <taxon>Streptosporangiales</taxon>
        <taxon>Thermomonosporaceae</taxon>
        <taxon>Actinomadura</taxon>
    </lineage>
</organism>
<evidence type="ECO:0008006" key="4">
    <source>
        <dbReference type="Google" id="ProtNLM"/>
    </source>
</evidence>
<protein>
    <recommendedName>
        <fullName evidence="4">Secreted protein</fullName>
    </recommendedName>
</protein>
<name>A0A7W3LZN0_ACTNM</name>
<dbReference type="EMBL" id="JACJIA010000022">
    <property type="protein sequence ID" value="MBA8957288.1"/>
    <property type="molecule type" value="Genomic_DNA"/>
</dbReference>
<evidence type="ECO:0000313" key="2">
    <source>
        <dbReference type="EMBL" id="MBA8957288.1"/>
    </source>
</evidence>
<dbReference type="Proteomes" id="UP000572680">
    <property type="component" value="Unassembled WGS sequence"/>
</dbReference>
<feature type="signal peptide" evidence="1">
    <location>
        <begin position="1"/>
        <end position="27"/>
    </location>
</feature>
<reference evidence="2 3" key="1">
    <citation type="submission" date="2020-08" db="EMBL/GenBank/DDBJ databases">
        <title>Genomic Encyclopedia of Type Strains, Phase IV (KMG-IV): sequencing the most valuable type-strain genomes for metagenomic binning, comparative biology and taxonomic classification.</title>
        <authorList>
            <person name="Goeker M."/>
        </authorList>
    </citation>
    <scope>NUCLEOTIDE SEQUENCE [LARGE SCALE GENOMIC DNA]</scope>
    <source>
        <strain evidence="2 3">DSM 44197</strain>
    </source>
</reference>
<evidence type="ECO:0000313" key="3">
    <source>
        <dbReference type="Proteomes" id="UP000572680"/>
    </source>
</evidence>
<dbReference type="RefSeq" id="WP_182849129.1">
    <property type="nucleotide sequence ID" value="NZ_BAAALP010000116.1"/>
</dbReference>
<keyword evidence="1" id="KW-0732">Signal</keyword>
<keyword evidence="3" id="KW-1185">Reference proteome</keyword>
<sequence length="186" mass="20128">MKNVQRLIACGAVAVASAGIAAPAAHAATVAPAAQAAQAAPADACAGTRGFHVIPVPKSRDPRVKLKLHIVPQSHPDDGERYAAFRVLYCANKVDIKHLTKGEPSAVVLTFTITNGRKTLRQTCKRGQYFWRASTSPRPWYNSCHIDIGKDRSKWRGTASLSYDVATDKAKPFTFKTKANPLKFTG</sequence>
<gene>
    <name evidence="2" type="ORF">HNR61_008981</name>
</gene>
<dbReference type="AlphaFoldDB" id="A0A7W3LZN0"/>
<feature type="chain" id="PRO_5031397657" description="Secreted protein" evidence="1">
    <location>
        <begin position="28"/>
        <end position="186"/>
    </location>
</feature>
<comment type="caution">
    <text evidence="2">The sequence shown here is derived from an EMBL/GenBank/DDBJ whole genome shotgun (WGS) entry which is preliminary data.</text>
</comment>
<evidence type="ECO:0000256" key="1">
    <source>
        <dbReference type="SAM" id="SignalP"/>
    </source>
</evidence>
<proteinExistence type="predicted"/>
<accession>A0A7W3LZN0</accession>